<comment type="similarity">
    <text evidence="1">Belongs to the jacalin lectin family.</text>
</comment>
<name>R0HX71_9BRAS</name>
<dbReference type="InterPro" id="IPR001229">
    <property type="entry name" value="Jacalin-like_lectin_dom"/>
</dbReference>
<evidence type="ECO:0000259" key="3">
    <source>
        <dbReference type="PROSITE" id="PS51752"/>
    </source>
</evidence>
<dbReference type="SMART" id="SM00915">
    <property type="entry name" value="Jacalin"/>
    <property type="match status" value="2"/>
</dbReference>
<dbReference type="PROSITE" id="PS51752">
    <property type="entry name" value="JACALIN_LECTIN"/>
    <property type="match status" value="2"/>
</dbReference>
<dbReference type="InterPro" id="IPR036404">
    <property type="entry name" value="Jacalin-like_lectin_dom_sf"/>
</dbReference>
<dbReference type="eggNOG" id="ENOG502SCUZ">
    <property type="taxonomic scope" value="Eukaryota"/>
</dbReference>
<reference evidence="5" key="1">
    <citation type="journal article" date="2013" name="Nat. Genet.">
        <title>The Capsella rubella genome and the genomic consequences of rapid mating system evolution.</title>
        <authorList>
            <person name="Slotte T."/>
            <person name="Hazzouri K.M."/>
            <person name="Agren J.A."/>
            <person name="Koenig D."/>
            <person name="Maumus F."/>
            <person name="Guo Y.L."/>
            <person name="Steige K."/>
            <person name="Platts A.E."/>
            <person name="Escobar J.S."/>
            <person name="Newman L.K."/>
            <person name="Wang W."/>
            <person name="Mandakova T."/>
            <person name="Vello E."/>
            <person name="Smith L.M."/>
            <person name="Henz S.R."/>
            <person name="Steffen J."/>
            <person name="Takuno S."/>
            <person name="Brandvain Y."/>
            <person name="Coop G."/>
            <person name="Andolfatto P."/>
            <person name="Hu T.T."/>
            <person name="Blanchette M."/>
            <person name="Clark R.M."/>
            <person name="Quesneville H."/>
            <person name="Nordborg M."/>
            <person name="Gaut B.S."/>
            <person name="Lysak M.A."/>
            <person name="Jenkins J."/>
            <person name="Grimwood J."/>
            <person name="Chapman J."/>
            <person name="Prochnik S."/>
            <person name="Shu S."/>
            <person name="Rokhsar D."/>
            <person name="Schmutz J."/>
            <person name="Weigel D."/>
            <person name="Wright S.I."/>
        </authorList>
    </citation>
    <scope>NUCLEOTIDE SEQUENCE [LARGE SCALE GENOMIC DNA]</scope>
    <source>
        <strain evidence="5">cv. Monte Gargano</strain>
    </source>
</reference>
<accession>R0HX71</accession>
<keyword evidence="5" id="KW-1185">Reference proteome</keyword>
<feature type="domain" description="Jacalin-type lectin" evidence="3">
    <location>
        <begin position="2"/>
        <end position="113"/>
    </location>
</feature>
<evidence type="ECO:0000256" key="1">
    <source>
        <dbReference type="ARBA" id="ARBA00006568"/>
    </source>
</evidence>
<dbReference type="EMBL" id="KB870808">
    <property type="protein sequence ID" value="EOA28683.1"/>
    <property type="molecule type" value="Genomic_DNA"/>
</dbReference>
<dbReference type="Gene3D" id="2.100.10.30">
    <property type="entry name" value="Jacalin-like lectin domain"/>
    <property type="match status" value="2"/>
</dbReference>
<dbReference type="PANTHER" id="PTHR47293">
    <property type="entry name" value="JACALIN-RELATED LECTIN 3"/>
    <property type="match status" value="1"/>
</dbReference>
<protein>
    <recommendedName>
        <fullName evidence="3">Jacalin-type lectin domain-containing protein</fullName>
    </recommendedName>
</protein>
<dbReference type="STRING" id="81985.R0HX71"/>
<organism evidence="4 5">
    <name type="scientific">Capsella rubella</name>
    <dbReference type="NCBI Taxonomy" id="81985"/>
    <lineage>
        <taxon>Eukaryota</taxon>
        <taxon>Viridiplantae</taxon>
        <taxon>Streptophyta</taxon>
        <taxon>Embryophyta</taxon>
        <taxon>Tracheophyta</taxon>
        <taxon>Spermatophyta</taxon>
        <taxon>Magnoliopsida</taxon>
        <taxon>eudicotyledons</taxon>
        <taxon>Gunneridae</taxon>
        <taxon>Pentapetalae</taxon>
        <taxon>rosids</taxon>
        <taxon>malvids</taxon>
        <taxon>Brassicales</taxon>
        <taxon>Brassicaceae</taxon>
        <taxon>Camelineae</taxon>
        <taxon>Capsella</taxon>
    </lineage>
</organism>
<evidence type="ECO:0000313" key="5">
    <source>
        <dbReference type="Proteomes" id="UP000029121"/>
    </source>
</evidence>
<dbReference type="Proteomes" id="UP000029121">
    <property type="component" value="Unassembled WGS sequence"/>
</dbReference>
<sequence length="286" mass="31717">MSMFVDICGDPHKGETFDDGVYDGISKVTIGDHETYGVVYMKIEYIKDGDVVEKQHGNMRGEEITELVFAVDHPDEYITELFAFHLGADGKKFAGLHGRAGDVIHALGGHFDMVSSAHTPMPSVPKGGNYGTTWDDGAYDEGVKKLWVGESDRHLSYIKFQYCNGDILVPSASQVGGFDCIKNLIFHSHGKEPPEAPKEIELDDDDYVTSMEVGMSNYYGFLSIAMLKIKTNRGGAQVLGYDPTGSVKYAKRLLFKKRGHKIVGFFGRTSDFLEDIGVYFEPINDE</sequence>
<evidence type="ECO:0000313" key="4">
    <source>
        <dbReference type="EMBL" id="EOA28683.1"/>
    </source>
</evidence>
<evidence type="ECO:0000256" key="2">
    <source>
        <dbReference type="ARBA" id="ARBA00022734"/>
    </source>
</evidence>
<dbReference type="PANTHER" id="PTHR47293:SF66">
    <property type="entry name" value="JACALIN-RELATED LECTIN 11-RELATED"/>
    <property type="match status" value="1"/>
</dbReference>
<feature type="domain" description="Jacalin-type lectin" evidence="3">
    <location>
        <begin position="120"/>
        <end position="282"/>
    </location>
</feature>
<dbReference type="AlphaFoldDB" id="R0HX71"/>
<dbReference type="SUPFAM" id="SSF51101">
    <property type="entry name" value="Mannose-binding lectins"/>
    <property type="match status" value="2"/>
</dbReference>
<dbReference type="GO" id="GO:0030246">
    <property type="term" value="F:carbohydrate binding"/>
    <property type="evidence" value="ECO:0007669"/>
    <property type="project" value="UniProtKB-KW"/>
</dbReference>
<proteinExistence type="inferred from homology"/>
<keyword evidence="2" id="KW-0430">Lectin</keyword>
<gene>
    <name evidence="4" type="ORF">CARUB_v10024908mg</name>
</gene>
<dbReference type="Pfam" id="PF01419">
    <property type="entry name" value="Jacalin"/>
    <property type="match status" value="2"/>
</dbReference>